<dbReference type="AlphaFoldDB" id="A0A412AYE9"/>
<sequence length="111" mass="12622">MFIHSPNFKGVFCLSPFFIGLLVWLTAINLAAAVITIYDKHQAKINRWRISEKSLLFLSILGGGPGMYFTMKIIRHKTKRKKFMLGIPLIVLAQILLTAVWFIGLDPVSKF</sequence>
<accession>A0A412AYE9</accession>
<name>A0A412AYE9_9FIRM</name>
<keyword evidence="1" id="KW-0812">Transmembrane</keyword>
<comment type="caution">
    <text evidence="2">The sequence shown here is derived from an EMBL/GenBank/DDBJ whole genome shotgun (WGS) entry which is preliminary data.</text>
</comment>
<gene>
    <name evidence="2" type="ORF">DWY99_04770</name>
</gene>
<evidence type="ECO:0000313" key="3">
    <source>
        <dbReference type="Proteomes" id="UP000284751"/>
    </source>
</evidence>
<feature type="transmembrane region" description="Helical" evidence="1">
    <location>
        <begin position="12"/>
        <end position="35"/>
    </location>
</feature>
<organism evidence="2 3">
    <name type="scientific">[Clostridium] leptum</name>
    <dbReference type="NCBI Taxonomy" id="1535"/>
    <lineage>
        <taxon>Bacteria</taxon>
        <taxon>Bacillati</taxon>
        <taxon>Bacillota</taxon>
        <taxon>Clostridia</taxon>
        <taxon>Eubacteriales</taxon>
        <taxon>Oscillospiraceae</taxon>
        <taxon>Oscillospiraceae incertae sedis</taxon>
    </lineage>
</organism>
<keyword evidence="1" id="KW-1133">Transmembrane helix</keyword>
<proteinExistence type="predicted"/>
<feature type="transmembrane region" description="Helical" evidence="1">
    <location>
        <begin position="83"/>
        <end position="104"/>
    </location>
</feature>
<keyword evidence="1" id="KW-0472">Membrane</keyword>
<reference evidence="2 3" key="1">
    <citation type="submission" date="2018-08" db="EMBL/GenBank/DDBJ databases">
        <title>A genome reference for cultivated species of the human gut microbiota.</title>
        <authorList>
            <person name="Zou Y."/>
            <person name="Xue W."/>
            <person name="Luo G."/>
        </authorList>
    </citation>
    <scope>NUCLEOTIDE SEQUENCE [LARGE SCALE GENOMIC DNA]</scope>
    <source>
        <strain evidence="2 3">AF28-26</strain>
    </source>
</reference>
<evidence type="ECO:0000313" key="2">
    <source>
        <dbReference type="EMBL" id="RGQ42402.1"/>
    </source>
</evidence>
<dbReference type="InterPro" id="IPR010718">
    <property type="entry name" value="DUF1294"/>
</dbReference>
<dbReference type="Pfam" id="PF06961">
    <property type="entry name" value="DUF1294"/>
    <property type="match status" value="1"/>
</dbReference>
<dbReference type="EMBL" id="QRTC01000012">
    <property type="protein sequence ID" value="RGQ42402.1"/>
    <property type="molecule type" value="Genomic_DNA"/>
</dbReference>
<evidence type="ECO:0000256" key="1">
    <source>
        <dbReference type="SAM" id="Phobius"/>
    </source>
</evidence>
<protein>
    <submittedName>
        <fullName evidence="2">DUF1294 domain-containing protein</fullName>
    </submittedName>
</protein>
<dbReference type="Proteomes" id="UP000284751">
    <property type="component" value="Unassembled WGS sequence"/>
</dbReference>